<evidence type="ECO:0000259" key="8">
    <source>
        <dbReference type="Pfam" id="PF02770"/>
    </source>
</evidence>
<reference evidence="10 11" key="1">
    <citation type="submission" date="2021-08" db="EMBL/GenBank/DDBJ databases">
        <authorList>
            <person name="Tuo L."/>
        </authorList>
    </citation>
    <scope>NUCLEOTIDE SEQUENCE [LARGE SCALE GENOMIC DNA]</scope>
    <source>
        <strain evidence="10 11">JCM 31229</strain>
    </source>
</reference>
<keyword evidence="4 6" id="KW-0274">FAD</keyword>
<keyword evidence="5 6" id="KW-0560">Oxidoreductase</keyword>
<dbReference type="PANTHER" id="PTHR43884:SF20">
    <property type="entry name" value="ACYL-COA DEHYDROGENASE FADE28"/>
    <property type="match status" value="1"/>
</dbReference>
<dbReference type="Proteomes" id="UP000706039">
    <property type="component" value="Unassembled WGS sequence"/>
</dbReference>
<dbReference type="SUPFAM" id="SSF47203">
    <property type="entry name" value="Acyl-CoA dehydrogenase C-terminal domain-like"/>
    <property type="match status" value="1"/>
</dbReference>
<dbReference type="InterPro" id="IPR009100">
    <property type="entry name" value="AcylCoA_DH/oxidase_NM_dom_sf"/>
</dbReference>
<evidence type="ECO:0000313" key="11">
    <source>
        <dbReference type="Proteomes" id="UP000706039"/>
    </source>
</evidence>
<evidence type="ECO:0000259" key="9">
    <source>
        <dbReference type="Pfam" id="PF02771"/>
    </source>
</evidence>
<evidence type="ECO:0000256" key="6">
    <source>
        <dbReference type="RuleBase" id="RU362125"/>
    </source>
</evidence>
<name>A0ABS7PQG9_9SPHN</name>
<dbReference type="InterPro" id="IPR013786">
    <property type="entry name" value="AcylCoA_DH/ox_N"/>
</dbReference>
<dbReference type="RefSeq" id="WP_222990678.1">
    <property type="nucleotide sequence ID" value="NZ_JAINVV010000006.1"/>
</dbReference>
<dbReference type="PANTHER" id="PTHR43884">
    <property type="entry name" value="ACYL-COA DEHYDROGENASE"/>
    <property type="match status" value="1"/>
</dbReference>
<dbReference type="SUPFAM" id="SSF56645">
    <property type="entry name" value="Acyl-CoA dehydrogenase NM domain-like"/>
    <property type="match status" value="1"/>
</dbReference>
<feature type="domain" description="Acyl-CoA dehydrogenase/oxidase C-terminal" evidence="7">
    <location>
        <begin position="236"/>
        <end position="367"/>
    </location>
</feature>
<dbReference type="Gene3D" id="2.40.110.10">
    <property type="entry name" value="Butyryl-CoA Dehydrogenase, subunit A, domain 2"/>
    <property type="match status" value="1"/>
</dbReference>
<dbReference type="InterPro" id="IPR046373">
    <property type="entry name" value="Acyl-CoA_Oxase/DH_mid-dom_sf"/>
</dbReference>
<proteinExistence type="inferred from homology"/>
<feature type="domain" description="Acyl-CoA dehydrogenase/oxidase N-terminal" evidence="9">
    <location>
        <begin position="6"/>
        <end position="117"/>
    </location>
</feature>
<evidence type="ECO:0000256" key="1">
    <source>
        <dbReference type="ARBA" id="ARBA00001974"/>
    </source>
</evidence>
<evidence type="ECO:0000259" key="7">
    <source>
        <dbReference type="Pfam" id="PF00441"/>
    </source>
</evidence>
<dbReference type="Pfam" id="PF02770">
    <property type="entry name" value="Acyl-CoA_dh_M"/>
    <property type="match status" value="1"/>
</dbReference>
<evidence type="ECO:0000313" key="10">
    <source>
        <dbReference type="EMBL" id="MBY8823580.1"/>
    </source>
</evidence>
<keyword evidence="3 6" id="KW-0285">Flavoprotein</keyword>
<gene>
    <name evidence="10" type="ORF">K7G82_14845</name>
</gene>
<feature type="domain" description="Acyl-CoA oxidase/dehydrogenase middle" evidence="8">
    <location>
        <begin position="121"/>
        <end position="194"/>
    </location>
</feature>
<evidence type="ECO:0000256" key="3">
    <source>
        <dbReference type="ARBA" id="ARBA00022630"/>
    </source>
</evidence>
<comment type="caution">
    <text evidence="10">The sequence shown here is derived from an EMBL/GenBank/DDBJ whole genome shotgun (WGS) entry which is preliminary data.</text>
</comment>
<evidence type="ECO:0000256" key="4">
    <source>
        <dbReference type="ARBA" id="ARBA00022827"/>
    </source>
</evidence>
<dbReference type="Pfam" id="PF02771">
    <property type="entry name" value="Acyl-CoA_dh_N"/>
    <property type="match status" value="1"/>
</dbReference>
<dbReference type="EMBL" id="JAINVV010000006">
    <property type="protein sequence ID" value="MBY8823580.1"/>
    <property type="molecule type" value="Genomic_DNA"/>
</dbReference>
<organism evidence="10 11">
    <name type="scientific">Sphingomonas colocasiae</name>
    <dbReference type="NCBI Taxonomy" id="1848973"/>
    <lineage>
        <taxon>Bacteria</taxon>
        <taxon>Pseudomonadati</taxon>
        <taxon>Pseudomonadota</taxon>
        <taxon>Alphaproteobacteria</taxon>
        <taxon>Sphingomonadales</taxon>
        <taxon>Sphingomonadaceae</taxon>
        <taxon>Sphingomonas</taxon>
    </lineage>
</organism>
<dbReference type="InterPro" id="IPR037069">
    <property type="entry name" value="AcylCoA_DH/ox_N_sf"/>
</dbReference>
<comment type="cofactor">
    <cofactor evidence="1 6">
        <name>FAD</name>
        <dbReference type="ChEBI" id="CHEBI:57692"/>
    </cofactor>
</comment>
<accession>A0ABS7PQG9</accession>
<evidence type="ECO:0000256" key="2">
    <source>
        <dbReference type="ARBA" id="ARBA00009347"/>
    </source>
</evidence>
<dbReference type="InterPro" id="IPR006091">
    <property type="entry name" value="Acyl-CoA_Oxase/DH_mid-dom"/>
</dbReference>
<comment type="similarity">
    <text evidence="2 6">Belongs to the acyl-CoA dehydrogenase family.</text>
</comment>
<dbReference type="Gene3D" id="1.10.540.10">
    <property type="entry name" value="Acyl-CoA dehydrogenase/oxidase, N-terminal domain"/>
    <property type="match status" value="1"/>
</dbReference>
<dbReference type="Pfam" id="PF00441">
    <property type="entry name" value="Acyl-CoA_dh_1"/>
    <property type="match status" value="1"/>
</dbReference>
<keyword evidence="11" id="KW-1185">Reference proteome</keyword>
<evidence type="ECO:0000256" key="5">
    <source>
        <dbReference type="ARBA" id="ARBA00023002"/>
    </source>
</evidence>
<sequence>MELGLSEEQRLLQDTVRQLCESRFPLTALRRTEADPAGLDRAFWAQLCDIGVPAMPIAPEQGGLGFGMLETALVFEQLGRQLAITPLFTSSLVAAALFAASGDALPRDQWLAEIAQGAIVAVAMTEPGGSPDIARCTSRFDRTSDGIRLSGVKHFVPFASIASALLVIARDSAGGAPAALLVPRDTPGVTIRHQANLATEPYFEITFTGAMLPAENLLAIDDLPGIWREISARGHIALAAQAVGAARHAHEISLAYAKTREAFGQPIGGFQAIAHYLADAIVEIEGCQMLFHQAAWFHDQGLAFEAAAAIAKLQAGAMFRRVSALAIQIHGGIGYTSEADPQLFFRRAKQWQLLDGGDAYLEDEIARLTIDPAMPGARAAG</sequence>
<protein>
    <submittedName>
        <fullName evidence="10">Acyl-CoA/acyl-ACP dehydrogenase</fullName>
    </submittedName>
</protein>
<dbReference type="InterPro" id="IPR036250">
    <property type="entry name" value="AcylCo_DH-like_C"/>
</dbReference>
<dbReference type="InterPro" id="IPR009075">
    <property type="entry name" value="AcylCo_DH/oxidase_C"/>
</dbReference>
<dbReference type="Gene3D" id="1.20.140.10">
    <property type="entry name" value="Butyryl-CoA Dehydrogenase, subunit A, domain 3"/>
    <property type="match status" value="1"/>
</dbReference>